<dbReference type="Proteomes" id="UP000046392">
    <property type="component" value="Unplaced"/>
</dbReference>
<evidence type="ECO:0000313" key="3">
    <source>
        <dbReference type="WBParaSite" id="SPAL_0001583800.1"/>
    </source>
</evidence>
<dbReference type="STRING" id="174720.A0A0N5CD93"/>
<feature type="chain" id="PRO_5005895761" evidence="1">
    <location>
        <begin position="19"/>
        <end position="336"/>
    </location>
</feature>
<dbReference type="Pfam" id="PF01684">
    <property type="entry name" value="ET"/>
    <property type="match status" value="2"/>
</dbReference>
<dbReference type="InterPro" id="IPR002603">
    <property type="entry name" value="ET_repeat"/>
</dbReference>
<name>A0A0N5CD93_STREA</name>
<protein>
    <submittedName>
        <fullName evidence="3">Uncharacterized protein</fullName>
    </submittedName>
</protein>
<keyword evidence="2" id="KW-1185">Reference proteome</keyword>
<organism evidence="2 3">
    <name type="scientific">Strongyloides papillosus</name>
    <name type="common">Intestinal threadworm</name>
    <dbReference type="NCBI Taxonomy" id="174720"/>
    <lineage>
        <taxon>Eukaryota</taxon>
        <taxon>Metazoa</taxon>
        <taxon>Ecdysozoa</taxon>
        <taxon>Nematoda</taxon>
        <taxon>Chromadorea</taxon>
        <taxon>Rhabditida</taxon>
        <taxon>Tylenchina</taxon>
        <taxon>Panagrolaimomorpha</taxon>
        <taxon>Strongyloidoidea</taxon>
        <taxon>Strongyloididae</taxon>
        <taxon>Strongyloides</taxon>
    </lineage>
</organism>
<sequence length="336" mass="38143">MLLLLFLLMNSFFFTTNQLECFIGVALGSHAQDVTGSVMPCSGMCSNVTLAIHNTVATIFTCDPFDVCATIEIDNECTFQWLDISMCCCSNENYCNVKNWIMAKAVSQSPDSFTESPLPSDIPPQETIECYVGIDFYERMRIENYLDSNNFSILLKKYIFMLLTNFNMPKNSENLNIFLQQHILSIMLTVTNKNNNSNFILIDDYNENLGNNYNELIKPLQHLYNGQGLVIKMNCTGNCANTTLGDAGMVYFCDPEYFCMTHNLEDKCNDMDYLLISCCCSSPYCNMNHDNCDGDKSTLPTFFPIETTTSFSKLKSSNKINPFIIILFYIVLILLK</sequence>
<dbReference type="AlphaFoldDB" id="A0A0N5CD93"/>
<keyword evidence="1" id="KW-0732">Signal</keyword>
<evidence type="ECO:0000256" key="1">
    <source>
        <dbReference type="SAM" id="SignalP"/>
    </source>
</evidence>
<proteinExistence type="predicted"/>
<dbReference type="WBParaSite" id="SPAL_0001583800.1">
    <property type="protein sequence ID" value="SPAL_0001583800.1"/>
    <property type="gene ID" value="SPAL_0001583800"/>
</dbReference>
<feature type="signal peptide" evidence="1">
    <location>
        <begin position="1"/>
        <end position="18"/>
    </location>
</feature>
<accession>A0A0N5CD93</accession>
<reference evidence="3" key="1">
    <citation type="submission" date="2017-02" db="UniProtKB">
        <authorList>
            <consortium name="WormBaseParasite"/>
        </authorList>
    </citation>
    <scope>IDENTIFICATION</scope>
</reference>
<evidence type="ECO:0000313" key="2">
    <source>
        <dbReference type="Proteomes" id="UP000046392"/>
    </source>
</evidence>